<dbReference type="AlphaFoldDB" id="A0A0F5FPZ2"/>
<sequence length="333" mass="35656">MTAMRGWPLAGLLLATIAVGGAEAVEIPVQSRQIVTFQGASPGERVGGLTWRGGIEMDSPDDAFGGFSGVAFVSPDQHLVLVSDRGRFASGRLVYDDADRPLALTGVEIEPIRNSKGEPLPNRFSSDAEALDVIHRDGEAVGVRVGFENLTRVADFALTNGRPGGAAREVPIPDWLSQRRTNRSIESVCIAPPASPIAGSTLILTEGVYDDAGDHAGWLLGNRDRGPVSYRGSSGLYPTDCVFLPDGDLLVLERGTAMLSFIMALIRVPAGEVRPDNTMRGEELLRVVGGDIDNMEGIAVHETPGGETRIVLVSDDNFSTWQRNILLEFALPR</sequence>
<dbReference type="Pfam" id="PF13449">
    <property type="entry name" value="Phytase-like"/>
    <property type="match status" value="1"/>
</dbReference>
<comment type="caution">
    <text evidence="2">The sequence shown here is derived from an EMBL/GenBank/DDBJ whole genome shotgun (WGS) entry which is preliminary data.</text>
</comment>
<dbReference type="InterPro" id="IPR027372">
    <property type="entry name" value="Phytase-like_dom"/>
</dbReference>
<evidence type="ECO:0000313" key="3">
    <source>
        <dbReference type="Proteomes" id="UP000033632"/>
    </source>
</evidence>
<protein>
    <recommendedName>
        <fullName evidence="1">Phytase-like domain-containing protein</fullName>
    </recommendedName>
</protein>
<feature type="domain" description="Phytase-like" evidence="1">
    <location>
        <begin position="63"/>
        <end position="318"/>
    </location>
</feature>
<dbReference type="STRING" id="443610.VE25_15405"/>
<evidence type="ECO:0000313" key="2">
    <source>
        <dbReference type="EMBL" id="KKB10921.1"/>
    </source>
</evidence>
<dbReference type="PIRSF" id="PIRSF031900">
    <property type="entry name" value="UCP031900"/>
    <property type="match status" value="1"/>
</dbReference>
<evidence type="ECO:0000259" key="1">
    <source>
        <dbReference type="Pfam" id="PF13449"/>
    </source>
</evidence>
<proteinExistence type="predicted"/>
<gene>
    <name evidence="2" type="ORF">VE25_15405</name>
</gene>
<reference evidence="2 3" key="1">
    <citation type="submission" date="2015-03" db="EMBL/GenBank/DDBJ databases">
        <authorList>
            <person name="Hassan Y.I."/>
            <person name="Lepp D."/>
            <person name="Li X.-Z."/>
            <person name="Zhou T."/>
        </authorList>
    </citation>
    <scope>NUCLEOTIDE SEQUENCE [LARGE SCALE GENOMIC DNA]</scope>
    <source>
        <strain evidence="2 3">BD-c194</strain>
    </source>
</reference>
<organism evidence="2 3">
    <name type="scientific">Devosia geojensis</name>
    <dbReference type="NCBI Taxonomy" id="443610"/>
    <lineage>
        <taxon>Bacteria</taxon>
        <taxon>Pseudomonadati</taxon>
        <taxon>Pseudomonadota</taxon>
        <taxon>Alphaproteobacteria</taxon>
        <taxon>Hyphomicrobiales</taxon>
        <taxon>Devosiaceae</taxon>
        <taxon>Devosia</taxon>
    </lineage>
</organism>
<dbReference type="PATRIC" id="fig|443610.3.peg.1354"/>
<keyword evidence="3" id="KW-1185">Reference proteome</keyword>
<accession>A0A0F5FPZ2</accession>
<dbReference type="OrthoDB" id="9798693at2"/>
<dbReference type="InterPro" id="IPR014567">
    <property type="entry name" value="UCP031900"/>
</dbReference>
<name>A0A0F5FPZ2_9HYPH</name>
<dbReference type="EMBL" id="JZEX01000127">
    <property type="protein sequence ID" value="KKB10921.1"/>
    <property type="molecule type" value="Genomic_DNA"/>
</dbReference>
<dbReference type="Proteomes" id="UP000033632">
    <property type="component" value="Unassembled WGS sequence"/>
</dbReference>